<dbReference type="Proteomes" id="UP000007305">
    <property type="component" value="Chromosome 5"/>
</dbReference>
<evidence type="ECO:0000313" key="2">
    <source>
        <dbReference type="Proteomes" id="UP000007305"/>
    </source>
</evidence>
<organism evidence="1 2">
    <name type="scientific">Zea mays</name>
    <name type="common">Maize</name>
    <dbReference type="NCBI Taxonomy" id="4577"/>
    <lineage>
        <taxon>Eukaryota</taxon>
        <taxon>Viridiplantae</taxon>
        <taxon>Streptophyta</taxon>
        <taxon>Embryophyta</taxon>
        <taxon>Tracheophyta</taxon>
        <taxon>Spermatophyta</taxon>
        <taxon>Magnoliopsida</taxon>
        <taxon>Liliopsida</taxon>
        <taxon>Poales</taxon>
        <taxon>Poaceae</taxon>
        <taxon>PACMAD clade</taxon>
        <taxon>Panicoideae</taxon>
        <taxon>Andropogonodae</taxon>
        <taxon>Andropogoneae</taxon>
        <taxon>Tripsacinae</taxon>
        <taxon>Zea</taxon>
    </lineage>
</organism>
<name>A0A804U857_MAIZE</name>
<dbReference type="InParanoid" id="A0A804U857"/>
<reference evidence="1" key="2">
    <citation type="submission" date="2019-07" db="EMBL/GenBank/DDBJ databases">
        <authorList>
            <person name="Seetharam A."/>
            <person name="Woodhouse M."/>
            <person name="Cannon E."/>
        </authorList>
    </citation>
    <scope>NUCLEOTIDE SEQUENCE [LARGE SCALE GENOMIC DNA]</scope>
    <source>
        <strain evidence="1">cv. B73</strain>
    </source>
</reference>
<reference evidence="1" key="3">
    <citation type="submission" date="2021-05" db="UniProtKB">
        <authorList>
            <consortium name="EnsemblPlants"/>
        </authorList>
    </citation>
    <scope>IDENTIFICATION</scope>
    <source>
        <strain evidence="1">cv. B73</strain>
    </source>
</reference>
<accession>A0A804U857</accession>
<keyword evidence="2" id="KW-1185">Reference proteome</keyword>
<protein>
    <submittedName>
        <fullName evidence="1">Uncharacterized protein</fullName>
    </submittedName>
</protein>
<evidence type="ECO:0000313" key="1">
    <source>
        <dbReference type="EnsemblPlants" id="Zm00001eb241020_P001"/>
    </source>
</evidence>
<dbReference type="Gramene" id="Zm00001eb241020_T001">
    <property type="protein sequence ID" value="Zm00001eb241020_P001"/>
    <property type="gene ID" value="Zm00001eb241020"/>
</dbReference>
<sequence length="174" mass="20222">MHKNPRQYCKRLGTFFAKRVPLKTNRIGLQSLTIDVCCHGSIKAYWCCFSRPTRKRAVIPSRLCPSQRKDVKPHYYQATKPELCDTIITKESSPISTLKLVHTENTSAKWDHLNIVQQRADAFESILELYAKLLEERLDELADIFRPFGERVMSSREMSIQRCLTMSLMTPPKF</sequence>
<dbReference type="EnsemblPlants" id="Zm00001eb241020_T001">
    <property type="protein sequence ID" value="Zm00001eb241020_P001"/>
    <property type="gene ID" value="Zm00001eb241020"/>
</dbReference>
<reference evidence="2" key="1">
    <citation type="journal article" date="2009" name="Science">
        <title>The B73 maize genome: complexity, diversity, and dynamics.</title>
        <authorList>
            <person name="Schnable P.S."/>
            <person name="Ware D."/>
            <person name="Fulton R.S."/>
            <person name="Stein J.C."/>
            <person name="Wei F."/>
            <person name="Pasternak S."/>
            <person name="Liang C."/>
            <person name="Zhang J."/>
            <person name="Fulton L."/>
            <person name="Graves T.A."/>
            <person name="Minx P."/>
            <person name="Reily A.D."/>
            <person name="Courtney L."/>
            <person name="Kruchowski S.S."/>
            <person name="Tomlinson C."/>
            <person name="Strong C."/>
            <person name="Delehaunty K."/>
            <person name="Fronick C."/>
            <person name="Courtney B."/>
            <person name="Rock S.M."/>
            <person name="Belter E."/>
            <person name="Du F."/>
            <person name="Kim K."/>
            <person name="Abbott R.M."/>
            <person name="Cotton M."/>
            <person name="Levy A."/>
            <person name="Marchetto P."/>
            <person name="Ochoa K."/>
            <person name="Jackson S.M."/>
            <person name="Gillam B."/>
            <person name="Chen W."/>
            <person name="Yan L."/>
            <person name="Higginbotham J."/>
            <person name="Cardenas M."/>
            <person name="Waligorski J."/>
            <person name="Applebaum E."/>
            <person name="Phelps L."/>
            <person name="Falcone J."/>
            <person name="Kanchi K."/>
            <person name="Thane T."/>
            <person name="Scimone A."/>
            <person name="Thane N."/>
            <person name="Henke J."/>
            <person name="Wang T."/>
            <person name="Ruppert J."/>
            <person name="Shah N."/>
            <person name="Rotter K."/>
            <person name="Hodges J."/>
            <person name="Ingenthron E."/>
            <person name="Cordes M."/>
            <person name="Kohlberg S."/>
            <person name="Sgro J."/>
            <person name="Delgado B."/>
            <person name="Mead K."/>
            <person name="Chinwalla A."/>
            <person name="Leonard S."/>
            <person name="Crouse K."/>
            <person name="Collura K."/>
            <person name="Kudrna D."/>
            <person name="Currie J."/>
            <person name="He R."/>
            <person name="Angelova A."/>
            <person name="Rajasekar S."/>
            <person name="Mueller T."/>
            <person name="Lomeli R."/>
            <person name="Scara G."/>
            <person name="Ko A."/>
            <person name="Delaney K."/>
            <person name="Wissotski M."/>
            <person name="Lopez G."/>
            <person name="Campos D."/>
            <person name="Braidotti M."/>
            <person name="Ashley E."/>
            <person name="Golser W."/>
            <person name="Kim H."/>
            <person name="Lee S."/>
            <person name="Lin J."/>
            <person name="Dujmic Z."/>
            <person name="Kim W."/>
            <person name="Talag J."/>
            <person name="Zuccolo A."/>
            <person name="Fan C."/>
            <person name="Sebastian A."/>
            <person name="Kramer M."/>
            <person name="Spiegel L."/>
            <person name="Nascimento L."/>
            <person name="Zutavern T."/>
            <person name="Miller B."/>
            <person name="Ambroise C."/>
            <person name="Muller S."/>
            <person name="Spooner W."/>
            <person name="Narechania A."/>
            <person name="Ren L."/>
            <person name="Wei S."/>
            <person name="Kumari S."/>
            <person name="Faga B."/>
            <person name="Levy M.J."/>
            <person name="McMahan L."/>
            <person name="Van Buren P."/>
            <person name="Vaughn M.W."/>
            <person name="Ying K."/>
            <person name="Yeh C.-T."/>
            <person name="Emrich S.J."/>
            <person name="Jia Y."/>
            <person name="Kalyanaraman A."/>
            <person name="Hsia A.-P."/>
            <person name="Barbazuk W.B."/>
            <person name="Baucom R.S."/>
            <person name="Brutnell T.P."/>
            <person name="Carpita N.C."/>
            <person name="Chaparro C."/>
            <person name="Chia J.-M."/>
            <person name="Deragon J.-M."/>
            <person name="Estill J.C."/>
            <person name="Fu Y."/>
            <person name="Jeddeloh J.A."/>
            <person name="Han Y."/>
            <person name="Lee H."/>
            <person name="Li P."/>
            <person name="Lisch D.R."/>
            <person name="Liu S."/>
            <person name="Liu Z."/>
            <person name="Nagel D.H."/>
            <person name="McCann M.C."/>
            <person name="SanMiguel P."/>
            <person name="Myers A.M."/>
            <person name="Nettleton D."/>
            <person name="Nguyen J."/>
            <person name="Penning B.W."/>
            <person name="Ponnala L."/>
            <person name="Schneider K.L."/>
            <person name="Schwartz D.C."/>
            <person name="Sharma A."/>
            <person name="Soderlund C."/>
            <person name="Springer N.M."/>
            <person name="Sun Q."/>
            <person name="Wang H."/>
            <person name="Waterman M."/>
            <person name="Westerman R."/>
            <person name="Wolfgruber T.K."/>
            <person name="Yang L."/>
            <person name="Yu Y."/>
            <person name="Zhang L."/>
            <person name="Zhou S."/>
            <person name="Zhu Q."/>
            <person name="Bennetzen J.L."/>
            <person name="Dawe R.K."/>
            <person name="Jiang J."/>
            <person name="Jiang N."/>
            <person name="Presting G.G."/>
            <person name="Wessler S.R."/>
            <person name="Aluru S."/>
            <person name="Martienssen R.A."/>
            <person name="Clifton S.W."/>
            <person name="McCombie W.R."/>
            <person name="Wing R.A."/>
            <person name="Wilson R.K."/>
        </authorList>
    </citation>
    <scope>NUCLEOTIDE SEQUENCE [LARGE SCALE GENOMIC DNA]</scope>
    <source>
        <strain evidence="2">cv. B73</strain>
    </source>
</reference>
<dbReference type="AlphaFoldDB" id="A0A804U857"/>
<proteinExistence type="predicted"/>